<dbReference type="eggNOG" id="KOG4369">
    <property type="taxonomic scope" value="Eukaryota"/>
</dbReference>
<dbReference type="EMBL" id="GL380029">
    <property type="protein sequence ID" value="EGT43365.1"/>
    <property type="molecule type" value="Genomic_DNA"/>
</dbReference>
<feature type="compositionally biased region" description="Polar residues" evidence="4">
    <location>
        <begin position="1200"/>
        <end position="1214"/>
    </location>
</feature>
<feature type="repeat" description="ANK" evidence="3">
    <location>
        <begin position="649"/>
        <end position="681"/>
    </location>
</feature>
<feature type="repeat" description="ANK" evidence="3">
    <location>
        <begin position="1445"/>
        <end position="1477"/>
    </location>
</feature>
<dbReference type="PANTHER" id="PTHR23206">
    <property type="entry name" value="MASK PROTEIN"/>
    <property type="match status" value="1"/>
</dbReference>
<dbReference type="InterPro" id="IPR036770">
    <property type="entry name" value="Ankyrin_rpt-contain_sf"/>
</dbReference>
<dbReference type="Pfam" id="PF00023">
    <property type="entry name" value="Ank"/>
    <property type="match status" value="3"/>
</dbReference>
<accession>G0P2N7</accession>
<dbReference type="SUPFAM" id="SSF48403">
    <property type="entry name" value="Ankyrin repeat"/>
    <property type="match status" value="3"/>
</dbReference>
<sequence>MSYLVKFDHLIPFEMDLNEGGDDKRIRVFAVFYHFGAKLYDCLHTIALELENKSEAPLIRAILQSLNFEHFLTPDCRFPPVSNLLDIIETRQIDECQMLFRIADLLDEHKEEKPEEFGPYDPTNPKVVPLDCAVDAITSVASMCYCFLATTFTEDLMKAARPELYAYGDEDDDGEDGGVEIITVVNGTTTTTTRTTTKENDSDSTSTTITKTTEKKPPVRNFRKLSPVEPLVLQQNAMLLLATRIGIEQFLILSKEIGRLQFQGTKLSKFTPLMEACASSEDLIVNRLLAMGADPNAQSVPNCNTPIIYAAAIDSQDVVRELLCHEGPIKADIYSINNFYHDAMMEAAIMGSITVMTDFLELGNKPKFIDPENRVRNESALTLAAFKGNIRIVTAILNFHDEYPPETDEEISELCLERYTALMEAAMEGHIDVCKLMISRGTPPEMMDQTVMDSQSPLMLACNGGYPEIVDVLLAAGAKIDELNSSQNTPLMEACIGDQGDQIGVVRLLLSKHAEVNVMNPSGDTPLSFAARMGYVGIMQLLFDKGGDLTAGSTPPIVEAAMEGRIEPVQFILAHCVNIPQEQLSRALISAAEGGHLEIVEELVRAGADLNFEQDERTAMMRAARNDHFEVVQFLVNKGASINFKSSKNDATALSLACSEGNMNIAQFLIRNGGDPMLKMDDGVNCFMEVARHGNYDLMSMLVEFTKGNMDLDKSPPKLAIHRCKNNKNKKRKCGMSSLESDVLMMLNGGGFSQCPKRKGSKNPGMNDLPYSTNEIDMLTHMLKLQQQMVAYEVHKCTDLDAADVKKAFAGLEAAYGYTPEGKINFPPPPNRCDMDKLYNGELVPNIKAWAEQVAHGWIEMERKVGKSIDLISFASRNEGQSTNAAAAVSAVAAAATGMDSQAYLASVFNKMNNGEDMPRVPATVGSLNAASAAMTGISFHSDDAMRIFGGATFASKVLSDNKKTCHHSQFATIHHIQEVPFRAALLKMSTAYKERKGAAICVRDMESNFPIETQETRLTTRPVPNHPKTLSLTVPSNSTHAVAEFEISQEQRDALDAKKVYPGILQLAHEMDKAYRANPTDAARDIAVTTAYIASTLPDHFCAEMNLETGDRLLKKLLSGMSEKQKIATMARMKHAINTEAGSDLLRRSVDTLSDKGLKDKYLKLFRQTADNAFYDKCVKNQRTKAAEQKKRTAAANVGGQQSSTAPKTQMVKQPTTAAASTAVATASTTTTAPTTAAQAVQQQQGQLRRTHSEGDGAERAKNRSNAIDKATETTLETPLTIACANGHRDIVELLLKEGANIEHRDKKGFSPLIIASTAGHAPVVDLLLKNHAAIEAQSDRTKDTALSLACSGGRKEVVELLLAHNANKEHRNVSDYTPLALASSGGYLEIVNMLVAAGAEINSRLGSKLGISPLMLAAMNGHRDATRVLLEKGSDINAQIETNRNTALTLASFQGRSDVVKLLLDNNANVEHRAKTGLTPLMECASGGYVDVGMLLIHGGADSNASPVQATKDTALTIAAEKGHDKFVTMLLEHDAAIDTRNKKGCTALWLACNAGHLSTAKALIDKGADPDTFDNRKISPMMAAFRKGHVEIVKYMVDHAKQFPNEQDLARAQQTAESEEIKKKCSFGR</sequence>
<feature type="repeat" description="ANK" evidence="3">
    <location>
        <begin position="268"/>
        <end position="300"/>
    </location>
</feature>
<dbReference type="InterPro" id="IPR051631">
    <property type="entry name" value="Ankyrin-KH/SAM_domain"/>
</dbReference>
<feature type="repeat" description="ANK" evidence="3">
    <location>
        <begin position="583"/>
        <end position="615"/>
    </location>
</feature>
<feature type="compositionally biased region" description="Low complexity" evidence="4">
    <location>
        <begin position="1231"/>
        <end position="1246"/>
    </location>
</feature>
<dbReference type="GO" id="GO:0005737">
    <property type="term" value="C:cytoplasm"/>
    <property type="evidence" value="ECO:0007669"/>
    <property type="project" value="TreeGrafter"/>
</dbReference>
<dbReference type="InterPro" id="IPR002110">
    <property type="entry name" value="Ankyrin_rpt"/>
</dbReference>
<feature type="repeat" description="ANK" evidence="3">
    <location>
        <begin position="1546"/>
        <end position="1578"/>
    </location>
</feature>
<organism evidence="6">
    <name type="scientific">Caenorhabditis brenneri</name>
    <name type="common">Nematode worm</name>
    <dbReference type="NCBI Taxonomy" id="135651"/>
    <lineage>
        <taxon>Eukaryota</taxon>
        <taxon>Metazoa</taxon>
        <taxon>Ecdysozoa</taxon>
        <taxon>Nematoda</taxon>
        <taxon>Chromadorea</taxon>
        <taxon>Rhabditida</taxon>
        <taxon>Rhabditina</taxon>
        <taxon>Rhabditomorpha</taxon>
        <taxon>Rhabditoidea</taxon>
        <taxon>Rhabditidae</taxon>
        <taxon>Peloderinae</taxon>
        <taxon>Caenorhabditis</taxon>
    </lineage>
</organism>
<proteinExistence type="predicted"/>
<dbReference type="OMA" id="KHAINTE"/>
<feature type="repeat" description="ANK" evidence="3">
    <location>
        <begin position="1343"/>
        <end position="1375"/>
    </location>
</feature>
<feature type="repeat" description="ANK" evidence="3">
    <location>
        <begin position="1411"/>
        <end position="1443"/>
    </location>
</feature>
<keyword evidence="1" id="KW-0677">Repeat</keyword>
<evidence type="ECO:0000313" key="5">
    <source>
        <dbReference type="EMBL" id="EGT43365.1"/>
    </source>
</evidence>
<feature type="repeat" description="ANK" evidence="3">
    <location>
        <begin position="1376"/>
        <end position="1408"/>
    </location>
</feature>
<dbReference type="Proteomes" id="UP000008068">
    <property type="component" value="Unassembled WGS sequence"/>
</dbReference>
<dbReference type="FunFam" id="1.25.40.20:FF:000041">
    <property type="entry name" value="ankyrin repeat and KH domain-containing protein 1 isoform X1"/>
    <property type="match status" value="1"/>
</dbReference>
<keyword evidence="6" id="KW-1185">Reference proteome</keyword>
<protein>
    <submittedName>
        <fullName evidence="5">Uncharacterized protein</fullName>
    </submittedName>
</protein>
<feature type="repeat" description="ANK" evidence="3">
    <location>
        <begin position="1478"/>
        <end position="1510"/>
    </location>
</feature>
<dbReference type="PROSITE" id="PS50088">
    <property type="entry name" value="ANK_REPEAT"/>
    <property type="match status" value="17"/>
</dbReference>
<dbReference type="PROSITE" id="PS50297">
    <property type="entry name" value="ANK_REP_REGION"/>
    <property type="match status" value="11"/>
</dbReference>
<feature type="repeat" description="ANK" evidence="3">
    <location>
        <begin position="453"/>
        <end position="485"/>
    </location>
</feature>
<dbReference type="STRING" id="135651.G0P2N7"/>
<reference evidence="6" key="1">
    <citation type="submission" date="2011-07" db="EMBL/GenBank/DDBJ databases">
        <authorList>
            <consortium name="Caenorhabditis brenneri Sequencing and Analysis Consortium"/>
            <person name="Wilson R.K."/>
        </authorList>
    </citation>
    <scope>NUCLEOTIDE SEQUENCE [LARGE SCALE GENOMIC DNA]</scope>
    <source>
        <strain evidence="6">PB2801</strain>
    </source>
</reference>
<evidence type="ECO:0000313" key="6">
    <source>
        <dbReference type="Proteomes" id="UP000008068"/>
    </source>
</evidence>
<feature type="repeat" description="ANK" evidence="3">
    <location>
        <begin position="1309"/>
        <end position="1341"/>
    </location>
</feature>
<evidence type="ECO:0000256" key="4">
    <source>
        <dbReference type="SAM" id="MobiDB-lite"/>
    </source>
</evidence>
<dbReference type="FunCoup" id="G0P2N7">
    <property type="interactions" value="2605"/>
</dbReference>
<dbReference type="InParanoid" id="G0P2N7"/>
<dbReference type="PANTHER" id="PTHR23206:SF8">
    <property type="entry name" value="ANKYRIN REPEAT AND KH DOMAIN-CONTAINING 1"/>
    <property type="match status" value="1"/>
</dbReference>
<dbReference type="GO" id="GO:0045087">
    <property type="term" value="P:innate immune response"/>
    <property type="evidence" value="ECO:0007669"/>
    <property type="project" value="TreeGrafter"/>
</dbReference>
<feature type="region of interest" description="Disordered" evidence="4">
    <location>
        <begin position="1231"/>
        <end position="1269"/>
    </location>
</feature>
<feature type="region of interest" description="Disordered" evidence="4">
    <location>
        <begin position="192"/>
        <end position="216"/>
    </location>
</feature>
<dbReference type="SMART" id="SM00248">
    <property type="entry name" value="ANK"/>
    <property type="match status" value="23"/>
</dbReference>
<evidence type="ECO:0000256" key="1">
    <source>
        <dbReference type="ARBA" id="ARBA00022737"/>
    </source>
</evidence>
<dbReference type="Pfam" id="PF12796">
    <property type="entry name" value="Ank_2"/>
    <property type="match status" value="6"/>
</dbReference>
<feature type="repeat" description="ANK" evidence="3">
    <location>
        <begin position="522"/>
        <end position="554"/>
    </location>
</feature>
<dbReference type="Gene3D" id="1.25.40.20">
    <property type="entry name" value="Ankyrin repeat-containing domain"/>
    <property type="match status" value="6"/>
</dbReference>
<feature type="repeat" description="ANK" evidence="3">
    <location>
        <begin position="486"/>
        <end position="521"/>
    </location>
</feature>
<feature type="repeat" description="ANK" evidence="3">
    <location>
        <begin position="1276"/>
        <end position="1308"/>
    </location>
</feature>
<name>G0P2N7_CAEBE</name>
<feature type="region of interest" description="Disordered" evidence="4">
    <location>
        <begin position="1190"/>
        <end position="1218"/>
    </location>
</feature>
<evidence type="ECO:0000256" key="2">
    <source>
        <dbReference type="ARBA" id="ARBA00023043"/>
    </source>
</evidence>
<gene>
    <name evidence="5" type="ORF">CAEBREN_09514</name>
</gene>
<evidence type="ECO:0000256" key="3">
    <source>
        <dbReference type="PROSITE-ProRule" id="PRU00023"/>
    </source>
</evidence>
<keyword evidence="2 3" id="KW-0040">ANK repeat</keyword>
<dbReference type="OrthoDB" id="20872at2759"/>
<feature type="compositionally biased region" description="Basic and acidic residues" evidence="4">
    <location>
        <begin position="1252"/>
        <end position="1263"/>
    </location>
</feature>
<feature type="repeat" description="ANK" evidence="3">
    <location>
        <begin position="1513"/>
        <end position="1545"/>
    </location>
</feature>
<feature type="repeat" description="ANK" evidence="3">
    <location>
        <begin position="417"/>
        <end position="449"/>
    </location>
</feature>
<dbReference type="HOGENOM" id="CLU_250886_0_0_1"/>
<feature type="repeat" description="ANK" evidence="3">
    <location>
        <begin position="615"/>
        <end position="647"/>
    </location>
</feature>